<evidence type="ECO:0000256" key="3">
    <source>
        <dbReference type="ARBA" id="ARBA00022448"/>
    </source>
</evidence>
<name>A0A059B9T8_EUCGR</name>
<dbReference type="GO" id="GO:0016020">
    <property type="term" value="C:membrane"/>
    <property type="evidence" value="ECO:0007669"/>
    <property type="project" value="UniProtKB-SubCell"/>
</dbReference>
<feature type="transmembrane region" description="Helical" evidence="8">
    <location>
        <begin position="136"/>
        <end position="154"/>
    </location>
</feature>
<dbReference type="Gramene" id="KCW62671">
    <property type="protein sequence ID" value="KCW62671"/>
    <property type="gene ID" value="EUGRSUZ_G00231"/>
</dbReference>
<dbReference type="InterPro" id="IPR036259">
    <property type="entry name" value="MFS_trans_sf"/>
</dbReference>
<dbReference type="Gene3D" id="1.20.1250.20">
    <property type="entry name" value="MFS general substrate transporter like domains"/>
    <property type="match status" value="1"/>
</dbReference>
<dbReference type="STRING" id="71139.A0A059B9T8"/>
<feature type="transmembrane region" description="Helical" evidence="8">
    <location>
        <begin position="334"/>
        <end position="355"/>
    </location>
</feature>
<dbReference type="PROSITE" id="PS00216">
    <property type="entry name" value="SUGAR_TRANSPORT_1"/>
    <property type="match status" value="1"/>
</dbReference>
<dbReference type="InterPro" id="IPR020846">
    <property type="entry name" value="MFS_dom"/>
</dbReference>
<sequence length="439" mass="48030">MSEAVLHIDKDRRMTERQVEQLAAILHILSLVGSAIAGRISDWMGRRYTISLTGIFFFLGTILMSFFPNNALILLGRAVAQLGVGFAPMIAAIYIAEVSPTSSRGILTSFPEVSINIGTTLGYLISYNASKLHRKFGLLIMLSLGAISPVLLALKVRAMPESPRWLVMQGRLAEAKLVLTKTSDSVEEVDHRLNDMKEAVGIPMDSNDDIVQVSQSTGEGVWLDLLRPTQCVRHMLICTIGVHSLQQACGMDTLLLYAPRMFEKMGITSYNGKLLLIIKFLIVKSFLLLIPTSLLERIGRKQLLLISVGGMSVCLAILGISLTVNDHSDLETKWPVAVGISSMAFCAAFYSIGLGPIPSVYSSEIFPLRLRAQGNAIGISVSQLASAFMAIIFLPMYEAITLGGAAFVLMVITIVSYFFISEIMPETQGKTLEEMSQRF</sequence>
<feature type="transmembrane region" description="Helical" evidence="8">
    <location>
        <begin position="400"/>
        <end position="420"/>
    </location>
</feature>
<dbReference type="InParanoid" id="A0A059B9T8"/>
<keyword evidence="3 7" id="KW-0813">Transport</keyword>
<evidence type="ECO:0000256" key="2">
    <source>
        <dbReference type="ARBA" id="ARBA00010992"/>
    </source>
</evidence>
<keyword evidence="5 8" id="KW-1133">Transmembrane helix</keyword>
<proteinExistence type="inferred from homology"/>
<gene>
    <name evidence="10" type="ORF">EUGRSUZ_G00231</name>
</gene>
<evidence type="ECO:0000256" key="6">
    <source>
        <dbReference type="ARBA" id="ARBA00023136"/>
    </source>
</evidence>
<dbReference type="SUPFAM" id="SSF103473">
    <property type="entry name" value="MFS general substrate transporter"/>
    <property type="match status" value="1"/>
</dbReference>
<feature type="transmembrane region" description="Helical" evidence="8">
    <location>
        <begin position="47"/>
        <end position="67"/>
    </location>
</feature>
<evidence type="ECO:0000256" key="1">
    <source>
        <dbReference type="ARBA" id="ARBA00004141"/>
    </source>
</evidence>
<dbReference type="PROSITE" id="PS50850">
    <property type="entry name" value="MFS"/>
    <property type="match status" value="1"/>
</dbReference>
<dbReference type="PRINTS" id="PR00171">
    <property type="entry name" value="SUGRTRNSPORT"/>
</dbReference>
<reference evidence="10" key="1">
    <citation type="submission" date="2013-07" db="EMBL/GenBank/DDBJ databases">
        <title>The genome of Eucalyptus grandis.</title>
        <authorList>
            <person name="Schmutz J."/>
            <person name="Hayes R."/>
            <person name="Myburg A."/>
            <person name="Tuskan G."/>
            <person name="Grattapaglia D."/>
            <person name="Rokhsar D.S."/>
        </authorList>
    </citation>
    <scope>NUCLEOTIDE SEQUENCE</scope>
    <source>
        <tissue evidence="10">Leaf extractions</tissue>
    </source>
</reference>
<feature type="transmembrane region" description="Helical" evidence="8">
    <location>
        <begin position="303"/>
        <end position="322"/>
    </location>
</feature>
<protein>
    <recommendedName>
        <fullName evidence="9">Major facilitator superfamily (MFS) profile domain-containing protein</fullName>
    </recommendedName>
</protein>
<evidence type="ECO:0000256" key="7">
    <source>
        <dbReference type="RuleBase" id="RU003346"/>
    </source>
</evidence>
<dbReference type="AlphaFoldDB" id="A0A059B9T8"/>
<feature type="transmembrane region" description="Helical" evidence="8">
    <location>
        <begin position="74"/>
        <end position="96"/>
    </location>
</feature>
<keyword evidence="6 8" id="KW-0472">Membrane</keyword>
<accession>A0A059B9T8</accession>
<organism evidence="10">
    <name type="scientific">Eucalyptus grandis</name>
    <name type="common">Flooded gum</name>
    <dbReference type="NCBI Taxonomy" id="71139"/>
    <lineage>
        <taxon>Eukaryota</taxon>
        <taxon>Viridiplantae</taxon>
        <taxon>Streptophyta</taxon>
        <taxon>Embryophyta</taxon>
        <taxon>Tracheophyta</taxon>
        <taxon>Spermatophyta</taxon>
        <taxon>Magnoliopsida</taxon>
        <taxon>eudicotyledons</taxon>
        <taxon>Gunneridae</taxon>
        <taxon>Pentapetalae</taxon>
        <taxon>rosids</taxon>
        <taxon>malvids</taxon>
        <taxon>Myrtales</taxon>
        <taxon>Myrtaceae</taxon>
        <taxon>Myrtoideae</taxon>
        <taxon>Eucalypteae</taxon>
        <taxon>Eucalyptus</taxon>
    </lineage>
</organism>
<dbReference type="GO" id="GO:0022857">
    <property type="term" value="F:transmembrane transporter activity"/>
    <property type="evidence" value="ECO:0007669"/>
    <property type="project" value="InterPro"/>
</dbReference>
<dbReference type="EMBL" id="KK198759">
    <property type="protein sequence ID" value="KCW62671.1"/>
    <property type="molecule type" value="Genomic_DNA"/>
</dbReference>
<dbReference type="Pfam" id="PF00083">
    <property type="entry name" value="Sugar_tr"/>
    <property type="match status" value="1"/>
</dbReference>
<dbReference type="InterPro" id="IPR050814">
    <property type="entry name" value="Myo-inositol_Transporter"/>
</dbReference>
<feature type="transmembrane region" description="Helical" evidence="8">
    <location>
        <begin position="21"/>
        <end position="41"/>
    </location>
</feature>
<feature type="non-terminal residue" evidence="10">
    <location>
        <position position="439"/>
    </location>
</feature>
<comment type="similarity">
    <text evidence="2 7">Belongs to the major facilitator superfamily. Sugar transporter (TC 2.A.1.1) family.</text>
</comment>
<dbReference type="eggNOG" id="KOG0254">
    <property type="taxonomic scope" value="Eukaryota"/>
</dbReference>
<evidence type="ECO:0000259" key="9">
    <source>
        <dbReference type="PROSITE" id="PS50850"/>
    </source>
</evidence>
<dbReference type="NCBIfam" id="TIGR00879">
    <property type="entry name" value="SP"/>
    <property type="match status" value="1"/>
</dbReference>
<evidence type="ECO:0000256" key="5">
    <source>
        <dbReference type="ARBA" id="ARBA00022989"/>
    </source>
</evidence>
<keyword evidence="4 8" id="KW-0812">Transmembrane</keyword>
<dbReference type="PANTHER" id="PTHR48020">
    <property type="entry name" value="PROTON MYO-INOSITOL COTRANSPORTER"/>
    <property type="match status" value="1"/>
</dbReference>
<dbReference type="PANTHER" id="PTHR48020:SF49">
    <property type="entry name" value="SUGAR TRANSPORTER"/>
    <property type="match status" value="1"/>
</dbReference>
<dbReference type="InterPro" id="IPR005829">
    <property type="entry name" value="Sugar_transporter_CS"/>
</dbReference>
<dbReference type="InterPro" id="IPR003663">
    <property type="entry name" value="Sugar/inositol_transpt"/>
</dbReference>
<comment type="subcellular location">
    <subcellularLocation>
        <location evidence="1">Membrane</location>
        <topology evidence="1">Multi-pass membrane protein</topology>
    </subcellularLocation>
</comment>
<feature type="domain" description="Major facilitator superfamily (MFS) profile" evidence="9">
    <location>
        <begin position="1"/>
        <end position="428"/>
    </location>
</feature>
<evidence type="ECO:0000313" key="10">
    <source>
        <dbReference type="EMBL" id="KCW62671.1"/>
    </source>
</evidence>
<dbReference type="InterPro" id="IPR005828">
    <property type="entry name" value="MFS_sugar_transport-like"/>
</dbReference>
<evidence type="ECO:0000256" key="8">
    <source>
        <dbReference type="SAM" id="Phobius"/>
    </source>
</evidence>
<evidence type="ECO:0000256" key="4">
    <source>
        <dbReference type="ARBA" id="ARBA00022692"/>
    </source>
</evidence>
<feature type="transmembrane region" description="Helical" evidence="8">
    <location>
        <begin position="376"/>
        <end position="394"/>
    </location>
</feature>
<feature type="transmembrane region" description="Helical" evidence="8">
    <location>
        <begin position="270"/>
        <end position="291"/>
    </location>
</feature>